<keyword evidence="2" id="KW-0812">Transmembrane</keyword>
<dbReference type="Proteomes" id="UP000064893">
    <property type="component" value="Chromosome"/>
</dbReference>
<dbReference type="InterPro" id="IPR003715">
    <property type="entry name" value="Poly_export_N"/>
</dbReference>
<dbReference type="Gene3D" id="3.10.560.10">
    <property type="entry name" value="Outer membrane lipoprotein wza domain like"/>
    <property type="match status" value="2"/>
</dbReference>
<dbReference type="PROSITE" id="PS51257">
    <property type="entry name" value="PROKAR_LIPOPROTEIN"/>
    <property type="match status" value="1"/>
</dbReference>
<dbReference type="Gene3D" id="3.30.1950.10">
    <property type="entry name" value="wza like domain"/>
    <property type="match status" value="1"/>
</dbReference>
<organism evidence="4 5">
    <name type="scientific">Salinivirga cyanobacteriivorans</name>
    <dbReference type="NCBI Taxonomy" id="1307839"/>
    <lineage>
        <taxon>Bacteria</taxon>
        <taxon>Pseudomonadati</taxon>
        <taxon>Bacteroidota</taxon>
        <taxon>Bacteroidia</taxon>
        <taxon>Bacteroidales</taxon>
        <taxon>Salinivirgaceae</taxon>
        <taxon>Salinivirga</taxon>
    </lineage>
</organism>
<dbReference type="GO" id="GO:0015159">
    <property type="term" value="F:polysaccharide transmembrane transporter activity"/>
    <property type="evidence" value="ECO:0007669"/>
    <property type="project" value="InterPro"/>
</dbReference>
<dbReference type="InterPro" id="IPR049712">
    <property type="entry name" value="Poly_export"/>
</dbReference>
<feature type="domain" description="Polysaccharide export protein N-terminal" evidence="3">
    <location>
        <begin position="55"/>
        <end position="145"/>
    </location>
</feature>
<dbReference type="AlphaFoldDB" id="A0A0S2HYC3"/>
<keyword evidence="1" id="KW-0732">Signal</keyword>
<proteinExistence type="predicted"/>
<gene>
    <name evidence="4" type="ORF">L21SP5_01441</name>
</gene>
<name>A0A0S2HYC3_9BACT</name>
<keyword evidence="2" id="KW-1133">Transmembrane helix</keyword>
<dbReference type="PANTHER" id="PTHR33619:SF3">
    <property type="entry name" value="POLYSACCHARIDE EXPORT PROTEIN GFCE-RELATED"/>
    <property type="match status" value="1"/>
</dbReference>
<sequence length="261" mass="30003">MEVIKGFKMKINSLRYFLWFIVAVASFSSCKLLQPNRMFKTESDFKYNEFKPVDTKEYKIQPYDIISLSITTNDGLKLINIGEKQGGNTGNLRREIEYLVEYDGFVKVPTLGRVKISGKTIREAEAFLEKEYADYYKNPFVLLRVNNRKVYVFKGGGDDGTVLNIPEDRLTLIEALAMSGGIPDSDKAYKIKLIRGDVSNNPEVYRYNISSLEDIQGSNLLLQANDIIYVESRPRYARRVMTEITPYLTLISTFLLVYNLF</sequence>
<evidence type="ECO:0000256" key="1">
    <source>
        <dbReference type="ARBA" id="ARBA00022729"/>
    </source>
</evidence>
<accession>A0A0S2HYC3</accession>
<reference evidence="4 5" key="1">
    <citation type="submission" date="2015-11" db="EMBL/GenBank/DDBJ databases">
        <title>Description and complete genome sequence of a novel strain predominating in hypersaline microbial mats and representing a new family of the Bacteriodetes phylum.</title>
        <authorList>
            <person name="Spring S."/>
            <person name="Bunk B."/>
            <person name="Sproer C."/>
            <person name="Klenk H.-P."/>
        </authorList>
    </citation>
    <scope>NUCLEOTIDE SEQUENCE [LARGE SCALE GENOMIC DNA]</scope>
    <source>
        <strain evidence="4 5">L21-Spi-D4</strain>
    </source>
</reference>
<evidence type="ECO:0000313" key="5">
    <source>
        <dbReference type="Proteomes" id="UP000064893"/>
    </source>
</evidence>
<feature type="transmembrane region" description="Helical" evidence="2">
    <location>
        <begin position="16"/>
        <end position="33"/>
    </location>
</feature>
<keyword evidence="5" id="KW-1185">Reference proteome</keyword>
<evidence type="ECO:0000256" key="2">
    <source>
        <dbReference type="SAM" id="Phobius"/>
    </source>
</evidence>
<keyword evidence="2" id="KW-0472">Membrane</keyword>
<dbReference type="STRING" id="1307839.L21SP5_01441"/>
<dbReference type="Pfam" id="PF02563">
    <property type="entry name" value="Poly_export"/>
    <property type="match status" value="1"/>
</dbReference>
<protein>
    <submittedName>
        <fullName evidence="4">Polysaccharide export protein Wza</fullName>
    </submittedName>
</protein>
<dbReference type="EMBL" id="CP013118">
    <property type="protein sequence ID" value="ALO15091.1"/>
    <property type="molecule type" value="Genomic_DNA"/>
</dbReference>
<evidence type="ECO:0000313" key="4">
    <source>
        <dbReference type="EMBL" id="ALO15091.1"/>
    </source>
</evidence>
<evidence type="ECO:0000259" key="3">
    <source>
        <dbReference type="Pfam" id="PF02563"/>
    </source>
</evidence>
<dbReference type="PANTHER" id="PTHR33619">
    <property type="entry name" value="POLYSACCHARIDE EXPORT PROTEIN GFCE-RELATED"/>
    <property type="match status" value="1"/>
</dbReference>
<dbReference type="KEGG" id="blq:L21SP5_01441"/>